<protein>
    <submittedName>
        <fullName evidence="1">Uncharacterized protein</fullName>
    </submittedName>
</protein>
<dbReference type="EMBL" id="OBMT01000001">
    <property type="protein sequence ID" value="SOB92743.1"/>
    <property type="molecule type" value="Genomic_DNA"/>
</dbReference>
<organism evidence="1 2">
    <name type="scientific">Rhodobacter maris</name>
    <dbReference type="NCBI Taxonomy" id="446682"/>
    <lineage>
        <taxon>Bacteria</taxon>
        <taxon>Pseudomonadati</taxon>
        <taxon>Pseudomonadota</taxon>
        <taxon>Alphaproteobacteria</taxon>
        <taxon>Rhodobacterales</taxon>
        <taxon>Rhodobacter group</taxon>
        <taxon>Rhodobacter</taxon>
    </lineage>
</organism>
<dbReference type="OrthoDB" id="7690934at2"/>
<dbReference type="AlphaFoldDB" id="A0A285RF58"/>
<dbReference type="RefSeq" id="WP_097068115.1">
    <property type="nucleotide sequence ID" value="NZ_OBMT01000001.1"/>
</dbReference>
<gene>
    <name evidence="1" type="ORF">SAMN05877831_10152</name>
</gene>
<evidence type="ECO:0000313" key="2">
    <source>
        <dbReference type="Proteomes" id="UP000219111"/>
    </source>
</evidence>
<name>A0A285RF58_9RHOB</name>
<sequence>MKDLDLSASLALSAGHRMPWQSALLRMLRLIIDSYRAPDRDGWSRSLRLAQVHWGEDRGALVFSDLARVLEEMRKARHSPFGFGAAQGEAATHGPTRHEALFLQTIRLQYAGLGAQADAVAHLLCECNETAAYLAAVRKLAHRLR</sequence>
<reference evidence="2" key="1">
    <citation type="submission" date="2017-08" db="EMBL/GenBank/DDBJ databases">
        <authorList>
            <person name="Varghese N."/>
            <person name="Submissions S."/>
        </authorList>
    </citation>
    <scope>NUCLEOTIDE SEQUENCE [LARGE SCALE GENOMIC DNA]</scope>
    <source>
        <strain evidence="2">JA276</strain>
    </source>
</reference>
<dbReference type="Proteomes" id="UP000219111">
    <property type="component" value="Unassembled WGS sequence"/>
</dbReference>
<keyword evidence="2" id="KW-1185">Reference proteome</keyword>
<accession>A0A285RF58</accession>
<proteinExistence type="predicted"/>
<evidence type="ECO:0000313" key="1">
    <source>
        <dbReference type="EMBL" id="SOB92743.1"/>
    </source>
</evidence>